<organism evidence="2 3">
    <name type="scientific">Dimorphilus gyrociliatus</name>
    <dbReference type="NCBI Taxonomy" id="2664684"/>
    <lineage>
        <taxon>Eukaryota</taxon>
        <taxon>Metazoa</taxon>
        <taxon>Spiralia</taxon>
        <taxon>Lophotrochozoa</taxon>
        <taxon>Annelida</taxon>
        <taxon>Polychaeta</taxon>
        <taxon>Polychaeta incertae sedis</taxon>
        <taxon>Dinophilidae</taxon>
        <taxon>Dimorphilus</taxon>
    </lineage>
</organism>
<evidence type="ECO:0000256" key="1">
    <source>
        <dbReference type="SAM" id="Coils"/>
    </source>
</evidence>
<accession>A0A7I8VUX0</accession>
<evidence type="ECO:0000313" key="2">
    <source>
        <dbReference type="EMBL" id="CAD5119777.1"/>
    </source>
</evidence>
<dbReference type="AlphaFoldDB" id="A0A7I8VUX0"/>
<reference evidence="2 3" key="1">
    <citation type="submission" date="2020-08" db="EMBL/GenBank/DDBJ databases">
        <authorList>
            <person name="Hejnol A."/>
        </authorList>
    </citation>
    <scope>NUCLEOTIDE SEQUENCE [LARGE SCALE GENOMIC DNA]</scope>
</reference>
<keyword evidence="3" id="KW-1185">Reference proteome</keyword>
<sequence length="372" mass="43255">MELSREIQKLRKIIDDSKEKNIKLLNKHFEHLEERLETEKRRLRQEVFDNLEETNNQLTKFNVAFTEYSNFRSSTFQEPKQRMKEILMELETSITCRELELRIQENLDNKIAEVQVKEGFIYNFTVMPFDIVNGRISDHSSIISNETDIFLMNTSPENTTITDINTSEVSDIVLNRWESRGAYESFSISPDELFILLCDRVNGLILKSKIAEATLNFREYLKVDDVRKAYATSNGQTLVWHENKLTLFNADNSSQWSHTLDNIEAVAFSGLDKADIFMTKEENEIRIRSLFSGLEEKAFNINIEVAEMYSLPFGILLLPQNEKRLILLSKKNGSIIAEFPLNFTPKTMAISLNILNLTFYVISDKNELFVMK</sequence>
<name>A0A7I8VUX0_9ANNE</name>
<comment type="caution">
    <text evidence="2">The sequence shown here is derived from an EMBL/GenBank/DDBJ whole genome shotgun (WGS) entry which is preliminary data.</text>
</comment>
<dbReference type="EMBL" id="CAJFCJ010000011">
    <property type="protein sequence ID" value="CAD5119777.1"/>
    <property type="molecule type" value="Genomic_DNA"/>
</dbReference>
<dbReference type="Proteomes" id="UP000549394">
    <property type="component" value="Unassembled WGS sequence"/>
</dbReference>
<keyword evidence="1" id="KW-0175">Coiled coil</keyword>
<feature type="coiled-coil region" evidence="1">
    <location>
        <begin position="7"/>
        <end position="46"/>
    </location>
</feature>
<gene>
    <name evidence="2" type="ORF">DGYR_LOCUS7967</name>
</gene>
<protein>
    <submittedName>
        <fullName evidence="2">Uncharacterized protein</fullName>
    </submittedName>
</protein>
<evidence type="ECO:0000313" key="3">
    <source>
        <dbReference type="Proteomes" id="UP000549394"/>
    </source>
</evidence>
<proteinExistence type="predicted"/>